<keyword evidence="1" id="KW-0472">Membrane</keyword>
<keyword evidence="1" id="KW-1133">Transmembrane helix</keyword>
<sequence>MYLNVHQACHLFVFQAVSLFIVSENHFSRIVTCSVFFFFVFFIAPWHSTMCKSMICPFCFRKCVTMFSIPLGMS</sequence>
<name>A0A2G9SL45_AQUCT</name>
<gene>
    <name evidence="2" type="ORF">AB205_0181880</name>
</gene>
<accession>A0A2G9SL45</accession>
<organism evidence="2">
    <name type="scientific">Aquarana catesbeiana</name>
    <name type="common">American bullfrog</name>
    <name type="synonym">Rana catesbeiana</name>
    <dbReference type="NCBI Taxonomy" id="8400"/>
    <lineage>
        <taxon>Eukaryota</taxon>
        <taxon>Metazoa</taxon>
        <taxon>Chordata</taxon>
        <taxon>Craniata</taxon>
        <taxon>Vertebrata</taxon>
        <taxon>Euteleostomi</taxon>
        <taxon>Amphibia</taxon>
        <taxon>Batrachia</taxon>
        <taxon>Anura</taxon>
        <taxon>Neobatrachia</taxon>
        <taxon>Ranoidea</taxon>
        <taxon>Ranidae</taxon>
        <taxon>Aquarana</taxon>
    </lineage>
</organism>
<evidence type="ECO:0000313" key="2">
    <source>
        <dbReference type="EMBL" id="PIO40772.1"/>
    </source>
</evidence>
<evidence type="ECO:0000256" key="1">
    <source>
        <dbReference type="SAM" id="Phobius"/>
    </source>
</evidence>
<protein>
    <submittedName>
        <fullName evidence="2">Uncharacterized protein</fullName>
    </submittedName>
</protein>
<reference evidence="2" key="1">
    <citation type="submission" date="2017-08" db="EMBL/GenBank/DDBJ databases">
        <title>Assembly of the North American Bullfrog Genome.</title>
        <authorList>
            <person name="Warren R.L."/>
            <person name="Vandervalk B.P."/>
            <person name="Kucuk E."/>
            <person name="Birol I."/>
            <person name="Helbing C."/>
            <person name="Pandoh P."/>
            <person name="Behsaz B."/>
            <person name="Mohamadi H."/>
            <person name="Chu J."/>
            <person name="Jackman S."/>
            <person name="Hammond S.A."/>
            <person name="Veldhoen N."/>
            <person name="Kirk H."/>
            <person name="Zhao Y."/>
            <person name="Coope R."/>
            <person name="Pleasance S."/>
            <person name="Moore R."/>
            <person name="Holt R."/>
        </authorList>
    </citation>
    <scope>NUCLEOTIDE SEQUENCE</scope>
    <source>
        <strain evidence="2">Bruno</strain>
        <tissue evidence="2">Liver</tissue>
    </source>
</reference>
<proteinExistence type="predicted"/>
<dbReference type="EMBL" id="KV923739">
    <property type="protein sequence ID" value="PIO40772.1"/>
    <property type="molecule type" value="Genomic_DNA"/>
</dbReference>
<dbReference type="AlphaFoldDB" id="A0A2G9SL45"/>
<feature type="transmembrane region" description="Helical" evidence="1">
    <location>
        <begin position="26"/>
        <end position="44"/>
    </location>
</feature>
<keyword evidence="1" id="KW-0812">Transmembrane</keyword>